<feature type="compositionally biased region" description="Polar residues" evidence="1">
    <location>
        <begin position="278"/>
        <end position="289"/>
    </location>
</feature>
<accession>A0A813JG92</accession>
<feature type="region of interest" description="Disordered" evidence="1">
    <location>
        <begin position="1"/>
        <end position="60"/>
    </location>
</feature>
<dbReference type="AlphaFoldDB" id="A0A813JG92"/>
<protein>
    <submittedName>
        <fullName evidence="2">Uncharacterized protein</fullName>
    </submittedName>
</protein>
<comment type="caution">
    <text evidence="2">The sequence shown here is derived from an EMBL/GenBank/DDBJ whole genome shotgun (WGS) entry which is preliminary data.</text>
</comment>
<feature type="region of interest" description="Disordered" evidence="1">
    <location>
        <begin position="414"/>
        <end position="474"/>
    </location>
</feature>
<feature type="compositionally biased region" description="Polar residues" evidence="1">
    <location>
        <begin position="449"/>
        <end position="469"/>
    </location>
</feature>
<evidence type="ECO:0000313" key="2">
    <source>
        <dbReference type="EMBL" id="CAE8676213.1"/>
    </source>
</evidence>
<feature type="compositionally biased region" description="Low complexity" evidence="1">
    <location>
        <begin position="414"/>
        <end position="447"/>
    </location>
</feature>
<feature type="region of interest" description="Disordered" evidence="1">
    <location>
        <begin position="207"/>
        <end position="257"/>
    </location>
</feature>
<feature type="compositionally biased region" description="Polar residues" evidence="1">
    <location>
        <begin position="43"/>
        <end position="53"/>
    </location>
</feature>
<feature type="compositionally biased region" description="Polar residues" evidence="1">
    <location>
        <begin position="237"/>
        <end position="256"/>
    </location>
</feature>
<evidence type="ECO:0000256" key="1">
    <source>
        <dbReference type="SAM" id="MobiDB-lite"/>
    </source>
</evidence>
<dbReference type="Proteomes" id="UP000626109">
    <property type="component" value="Unassembled WGS sequence"/>
</dbReference>
<reference evidence="2" key="1">
    <citation type="submission" date="2021-02" db="EMBL/GenBank/DDBJ databases">
        <authorList>
            <person name="Dougan E. K."/>
            <person name="Rhodes N."/>
            <person name="Thang M."/>
            <person name="Chan C."/>
        </authorList>
    </citation>
    <scope>NUCLEOTIDE SEQUENCE</scope>
</reference>
<dbReference type="EMBL" id="CAJNNW010025206">
    <property type="protein sequence ID" value="CAE8676213.1"/>
    <property type="molecule type" value="Genomic_DNA"/>
</dbReference>
<gene>
    <name evidence="2" type="ORF">PGLA2088_LOCUS19772</name>
</gene>
<sequence length="589" mass="64081">MTADDPPGIRCLDAGPQPRSGSSRALADGLEGVGGEASGRTAPKSQSQSQRSCTPRRYGRPKKATWQYLFESGTQRLRGGSAPPKEARGYAAPPAELEASARRMFEISEDRRMEKVQQRQLAQAKQIEQELRQCTFTPHINACSAGAAPRLGTWESSDGLEACLSLYERGRLSQERIKEKAQEARHIRASMEMSQCTFHPELTSCSGRARSRLSRPPSGHADQALWEARGPSDDSDFTQSCCSTRSPSSPYLQPESSPEAVASSVMGLLASWKVQQAVPPQTNRSTSTPRDGELQRRAELDLFSGRRLSARVADSASGGHHPWCSSPASLQLCAKYKTCSSAALVVIGTPCYDASSLKLPPPYSSGWHFLPLPSLVPVLIVRNLVESRLHSQLPRWLHPLMLHRCSGSFAELPTTTATTTTSPTKTTTATTTTATTTNKAAAVNKTSLYPGSSNEKAAPSEQQNKTDLATQHRMSDRDIRAHCFSVIEKVFGKQLIHLRQPAIPSLQPCDSSPSIVASRLCVLQTFLAVFALCTMRSFYSCHRLQFAGVCGLIVSCCCYYCCCRCCCCCFQVVGMQQSSSRACILQAAG</sequence>
<evidence type="ECO:0000313" key="3">
    <source>
        <dbReference type="Proteomes" id="UP000626109"/>
    </source>
</evidence>
<organism evidence="2 3">
    <name type="scientific">Polarella glacialis</name>
    <name type="common">Dinoflagellate</name>
    <dbReference type="NCBI Taxonomy" id="89957"/>
    <lineage>
        <taxon>Eukaryota</taxon>
        <taxon>Sar</taxon>
        <taxon>Alveolata</taxon>
        <taxon>Dinophyceae</taxon>
        <taxon>Suessiales</taxon>
        <taxon>Suessiaceae</taxon>
        <taxon>Polarella</taxon>
    </lineage>
</organism>
<proteinExistence type="predicted"/>
<feature type="region of interest" description="Disordered" evidence="1">
    <location>
        <begin position="276"/>
        <end position="295"/>
    </location>
</feature>
<name>A0A813JG92_POLGL</name>